<evidence type="ECO:0000256" key="3">
    <source>
        <dbReference type="SAM" id="SignalP"/>
    </source>
</evidence>
<keyword evidence="5" id="KW-0449">Lipoprotein</keyword>
<proteinExistence type="predicted"/>
<dbReference type="OrthoDB" id="5729110at2"/>
<evidence type="ECO:0000313" key="6">
    <source>
        <dbReference type="Proteomes" id="UP000294835"/>
    </source>
</evidence>
<accession>A0A4R2PV64</accession>
<dbReference type="Gene3D" id="1.20.1420.20">
    <property type="entry name" value="M75 peptidase, HXXE motif"/>
    <property type="match status" value="1"/>
</dbReference>
<dbReference type="EMBL" id="SLXP01000009">
    <property type="protein sequence ID" value="TCP39880.1"/>
    <property type="molecule type" value="Genomic_DNA"/>
</dbReference>
<reference evidence="5 6" key="1">
    <citation type="submission" date="2019-03" db="EMBL/GenBank/DDBJ databases">
        <title>Genomic Encyclopedia of Type Strains, Phase IV (KMG-IV): sequencing the most valuable type-strain genomes for metagenomic binning, comparative biology and taxonomic classification.</title>
        <authorList>
            <person name="Goeker M."/>
        </authorList>
    </citation>
    <scope>NUCLEOTIDE SEQUENCE [LARGE SCALE GENOMIC DNA]</scope>
    <source>
        <strain evidence="5 6">DSM 18063</strain>
    </source>
</reference>
<dbReference type="Proteomes" id="UP000294835">
    <property type="component" value="Unassembled WGS sequence"/>
</dbReference>
<feature type="signal peptide" evidence="3">
    <location>
        <begin position="1"/>
        <end position="21"/>
    </location>
</feature>
<evidence type="ECO:0000259" key="4">
    <source>
        <dbReference type="Pfam" id="PF09375"/>
    </source>
</evidence>
<protein>
    <submittedName>
        <fullName evidence="5">Putative lipoprotein</fullName>
    </submittedName>
</protein>
<name>A0A4R2PV64_9RHOB</name>
<feature type="chain" id="PRO_5020474678" evidence="3">
    <location>
        <begin position="22"/>
        <end position="361"/>
    </location>
</feature>
<dbReference type="InterPro" id="IPR034984">
    <property type="entry name" value="Imelysin-like_IPPA"/>
</dbReference>
<organism evidence="5 6">
    <name type="scientific">Rhodovulum marinum</name>
    <dbReference type="NCBI Taxonomy" id="320662"/>
    <lineage>
        <taxon>Bacteria</taxon>
        <taxon>Pseudomonadati</taxon>
        <taxon>Pseudomonadota</taxon>
        <taxon>Alphaproteobacteria</taxon>
        <taxon>Rhodobacterales</taxon>
        <taxon>Paracoccaceae</taxon>
        <taxon>Rhodovulum</taxon>
    </lineage>
</organism>
<gene>
    <name evidence="5" type="ORF">EV662_1095</name>
</gene>
<comment type="caution">
    <text evidence="5">The sequence shown here is derived from an EMBL/GenBank/DDBJ whole genome shotgun (WGS) entry which is preliminary data.</text>
</comment>
<evidence type="ECO:0000256" key="2">
    <source>
        <dbReference type="ARBA" id="ARBA00022729"/>
    </source>
</evidence>
<dbReference type="InterPro" id="IPR018976">
    <property type="entry name" value="Imelysin-like"/>
</dbReference>
<dbReference type="AlphaFoldDB" id="A0A4R2PV64"/>
<keyword evidence="2 3" id="KW-0732">Signal</keyword>
<dbReference type="CDD" id="cd14659">
    <property type="entry name" value="Imelysin-like_IPPA"/>
    <property type="match status" value="1"/>
</dbReference>
<evidence type="ECO:0000256" key="1">
    <source>
        <dbReference type="ARBA" id="ARBA00004196"/>
    </source>
</evidence>
<dbReference type="Pfam" id="PF09375">
    <property type="entry name" value="Peptidase_M75"/>
    <property type="match status" value="1"/>
</dbReference>
<evidence type="ECO:0000313" key="5">
    <source>
        <dbReference type="EMBL" id="TCP39880.1"/>
    </source>
</evidence>
<dbReference type="InterPro" id="IPR038352">
    <property type="entry name" value="Imelysin_sf"/>
</dbReference>
<dbReference type="RefSeq" id="WP_132463495.1">
    <property type="nucleotide sequence ID" value="NZ_SLXP01000009.1"/>
</dbReference>
<sequence>MSPRHFIIAVSMATLAAAPLAAESRFDTEDAALLQQGLITTADAFILPGYRDYAEAATEMTEALDAYCSGTGPIAPVHAAFEDSFLAWQRISIIQVGPAMAEDGPMRVQLWPDPKGFARRAVRMAVRAQDPDLLAEGALDGRSIALVNLTALEDLLYHDLSPGTYECDLAGAIGAYQADLAAGFVAAWSPGAGFRTAFDTAIEGNARYASVDDLIRELLAGVVVYADRLRKFKIQRGLGQAPGEAHPERTEAVDSGLGLASIQASFRALADLYELPYGFFDMTPELSGTMEYYMLGETAGSIADTLALETRSLAEIAAEDGAMAEELRGFGELTLYHETYLKTGLPQSIGLTTGFTSADGD</sequence>
<keyword evidence="6" id="KW-1185">Reference proteome</keyword>
<dbReference type="GO" id="GO:0030313">
    <property type="term" value="C:cell envelope"/>
    <property type="evidence" value="ECO:0007669"/>
    <property type="project" value="UniProtKB-SubCell"/>
</dbReference>
<feature type="domain" description="Imelysin-like" evidence="4">
    <location>
        <begin position="46"/>
        <end position="275"/>
    </location>
</feature>
<comment type="subcellular location">
    <subcellularLocation>
        <location evidence="1">Cell envelope</location>
    </subcellularLocation>
</comment>